<name>A0ABT7VQK9_9LACO</name>
<dbReference type="EMBL" id="JAUDEO010000047">
    <property type="protein sequence ID" value="MDM8334431.1"/>
    <property type="molecule type" value="Genomic_DNA"/>
</dbReference>
<dbReference type="NCBIfam" id="TIGR00057">
    <property type="entry name" value="L-threonylcarbamoyladenylate synthase"/>
    <property type="match status" value="1"/>
</dbReference>
<dbReference type="PIRSF" id="PIRSF004930">
    <property type="entry name" value="Tln_factor_SUA5"/>
    <property type="match status" value="1"/>
</dbReference>
<dbReference type="RefSeq" id="WP_289560935.1">
    <property type="nucleotide sequence ID" value="NZ_JAUDEO010000047.1"/>
</dbReference>
<dbReference type="InterPro" id="IPR050156">
    <property type="entry name" value="TC-AMP_synthase_SUA5"/>
</dbReference>
<gene>
    <name evidence="7" type="ORF">QUW46_07595</name>
</gene>
<dbReference type="Pfam" id="PF01300">
    <property type="entry name" value="Sua5_yciO_yrdC"/>
    <property type="match status" value="1"/>
</dbReference>
<organism evidence="7 8">
    <name type="scientific">Limosilactobacillus panis</name>
    <dbReference type="NCBI Taxonomy" id="47493"/>
    <lineage>
        <taxon>Bacteria</taxon>
        <taxon>Bacillati</taxon>
        <taxon>Bacillota</taxon>
        <taxon>Bacilli</taxon>
        <taxon>Lactobacillales</taxon>
        <taxon>Lactobacillaceae</taxon>
        <taxon>Limosilactobacillus</taxon>
    </lineage>
</organism>
<keyword evidence="4 5" id="KW-0067">ATP-binding</keyword>
<reference evidence="8" key="1">
    <citation type="submission" date="2023-06" db="EMBL/GenBank/DDBJ databases">
        <title>Identification and characterization of horizontal gene transfer across gut microbiota members of farm animals based on homology search.</title>
        <authorList>
            <person name="Zeman M."/>
            <person name="Kubasova T."/>
            <person name="Jahodarova E."/>
            <person name="Nykrynova M."/>
            <person name="Rychlik I."/>
        </authorList>
    </citation>
    <scope>NUCLEOTIDE SEQUENCE [LARGE SCALE GENOMIC DNA]</scope>
    <source>
        <strain evidence="8">105_WCHN</strain>
    </source>
</reference>
<evidence type="ECO:0000256" key="2">
    <source>
        <dbReference type="ARBA" id="ARBA00022695"/>
    </source>
</evidence>
<comment type="subcellular location">
    <subcellularLocation>
        <location evidence="5">Cytoplasm</location>
    </subcellularLocation>
</comment>
<evidence type="ECO:0000313" key="7">
    <source>
        <dbReference type="EMBL" id="MDM8334431.1"/>
    </source>
</evidence>
<evidence type="ECO:0000256" key="5">
    <source>
        <dbReference type="PIRNR" id="PIRNR004930"/>
    </source>
</evidence>
<dbReference type="InterPro" id="IPR006070">
    <property type="entry name" value="Sua5-like_dom"/>
</dbReference>
<keyword evidence="1 5" id="KW-0819">tRNA processing</keyword>
<keyword evidence="8" id="KW-1185">Reference proteome</keyword>
<dbReference type="PROSITE" id="PS51163">
    <property type="entry name" value="YRDC"/>
    <property type="match status" value="1"/>
</dbReference>
<protein>
    <recommendedName>
        <fullName evidence="5">Threonylcarbamoyl-AMP synthase</fullName>
        <shortName evidence="5">TC-AMP synthase</shortName>
        <ecNumber evidence="5">2.7.7.87</ecNumber>
    </recommendedName>
    <alternativeName>
        <fullName evidence="5">L-threonylcarbamoyladenylate synthase</fullName>
    </alternativeName>
</protein>
<evidence type="ECO:0000256" key="4">
    <source>
        <dbReference type="ARBA" id="ARBA00022840"/>
    </source>
</evidence>
<feature type="domain" description="YrdC-like" evidence="6">
    <location>
        <begin position="8"/>
        <end position="195"/>
    </location>
</feature>
<keyword evidence="5" id="KW-0963">Cytoplasm</keyword>
<keyword evidence="2 5" id="KW-0548">Nucleotidyltransferase</keyword>
<accession>A0ABT7VQK9</accession>
<dbReference type="Pfam" id="PF03481">
    <property type="entry name" value="Sua5_C"/>
    <property type="match status" value="1"/>
</dbReference>
<comment type="function">
    <text evidence="5">Required for the formation of a threonylcarbamoyl group on adenosine at position 37 (t(6)A37) in tRNAs that read codons beginning with adenine.</text>
</comment>
<dbReference type="InterPro" id="IPR010923">
    <property type="entry name" value="T(6)A37_SUA5"/>
</dbReference>
<dbReference type="GO" id="GO:0061710">
    <property type="term" value="F:L-threonylcarbamoyladenylate synthase"/>
    <property type="evidence" value="ECO:0007669"/>
    <property type="project" value="UniProtKB-EC"/>
</dbReference>
<evidence type="ECO:0000256" key="1">
    <source>
        <dbReference type="ARBA" id="ARBA00022694"/>
    </source>
</evidence>
<dbReference type="InterPro" id="IPR005145">
    <property type="entry name" value="Sua5_C"/>
</dbReference>
<dbReference type="PANTHER" id="PTHR17490">
    <property type="entry name" value="SUA5"/>
    <property type="match status" value="1"/>
</dbReference>
<dbReference type="EC" id="2.7.7.87" evidence="5"/>
<evidence type="ECO:0000256" key="3">
    <source>
        <dbReference type="ARBA" id="ARBA00022741"/>
    </source>
</evidence>
<evidence type="ECO:0000313" key="8">
    <source>
        <dbReference type="Proteomes" id="UP001529423"/>
    </source>
</evidence>
<comment type="catalytic activity">
    <reaction evidence="5">
        <text>L-threonine + hydrogencarbonate + ATP = L-threonylcarbamoyladenylate + diphosphate + H2O</text>
        <dbReference type="Rhea" id="RHEA:36407"/>
        <dbReference type="ChEBI" id="CHEBI:15377"/>
        <dbReference type="ChEBI" id="CHEBI:17544"/>
        <dbReference type="ChEBI" id="CHEBI:30616"/>
        <dbReference type="ChEBI" id="CHEBI:33019"/>
        <dbReference type="ChEBI" id="CHEBI:57926"/>
        <dbReference type="ChEBI" id="CHEBI:73682"/>
        <dbReference type="EC" id="2.7.7.87"/>
    </reaction>
</comment>
<comment type="caution">
    <text evidence="7">The sequence shown here is derived from an EMBL/GenBank/DDBJ whole genome shotgun (WGS) entry which is preliminary data.</text>
</comment>
<keyword evidence="3 5" id="KW-0547">Nucleotide-binding</keyword>
<keyword evidence="5 7" id="KW-0808">Transferase</keyword>
<dbReference type="PANTHER" id="PTHR17490:SF16">
    <property type="entry name" value="THREONYLCARBAMOYL-AMP SYNTHASE"/>
    <property type="match status" value="1"/>
</dbReference>
<reference evidence="7 8" key="2">
    <citation type="submission" date="2023-06" db="EMBL/GenBank/DDBJ databases">
        <title>Identification and characterization of horizontal gene transfer across gut microbiota members of farm animals based on homology search.</title>
        <authorList>
            <person name="Schwarzerova J."/>
            <person name="Nykrynova M."/>
            <person name="Jureckova K."/>
            <person name="Cejkova D."/>
            <person name="Rychlik I."/>
        </authorList>
    </citation>
    <scope>NUCLEOTIDE SEQUENCE [LARGE SCALE GENOMIC DNA]</scope>
    <source>
        <strain evidence="7 8">105_WCHN</strain>
    </source>
</reference>
<proteinExistence type="inferred from homology"/>
<evidence type="ECO:0000259" key="6">
    <source>
        <dbReference type="PROSITE" id="PS51163"/>
    </source>
</evidence>
<reference evidence="7 8" key="3">
    <citation type="submission" date="2023-06" db="EMBL/GenBank/DDBJ databases">
        <authorList>
            <person name="Zeman M."/>
            <person name="Kubasova T."/>
            <person name="Jahodarova E."/>
            <person name="Nykrynova M."/>
            <person name="Rychlik I."/>
        </authorList>
    </citation>
    <scope>NUCLEOTIDE SEQUENCE [LARGE SCALE GENOMIC DNA]</scope>
    <source>
        <strain evidence="7 8">105_WCHN</strain>
    </source>
</reference>
<sequence>MNTKVYRLSQIDEAAAAIKRGELVAFPTETVYGLGADATNEDAVKNVYLAKGRPSDNPLIVHVNSIEMVEQYAAEIPDNARKLMAKFWPGSLTIILKIKKGALSKTVTGGLSTVAFRFPDCQPTLDLIAKAGVPMVGPSANTSGKPSPTTAQHVYHDLNGKITGILDNGPTRVGVESTVLDMSTDTPVILRPGAVTKRDIESVIGSIDLNHHKVGKNETPKAPGMKYKHYAPSAQVYIVDEGTDWAQVAKWIDQQPFDVGVMAEGQILKQLTLPMNAVQFSLGSGVTDASARLFDGLRGFDDQHNVKAIVTQAFPAQDLGRAYMNRLNKSAGGVHFNPGQVK</sequence>
<comment type="similarity">
    <text evidence="5">Belongs to the SUA5 family.</text>
</comment>
<dbReference type="Proteomes" id="UP001529423">
    <property type="component" value="Unassembled WGS sequence"/>
</dbReference>